<feature type="transmembrane region" description="Helical" evidence="1">
    <location>
        <begin position="111"/>
        <end position="134"/>
    </location>
</feature>
<accession>A0A840CMU8</accession>
<evidence type="ECO:0000313" key="3">
    <source>
        <dbReference type="EMBL" id="MBB4034844.1"/>
    </source>
</evidence>
<feature type="transmembrane region" description="Helical" evidence="1">
    <location>
        <begin position="83"/>
        <end position="105"/>
    </location>
</feature>
<dbReference type="PANTHER" id="PTHR34220:SF7">
    <property type="entry name" value="SENSOR HISTIDINE KINASE YPDA"/>
    <property type="match status" value="1"/>
</dbReference>
<evidence type="ECO:0000313" key="4">
    <source>
        <dbReference type="Proteomes" id="UP000555103"/>
    </source>
</evidence>
<dbReference type="GO" id="GO:0016020">
    <property type="term" value="C:membrane"/>
    <property type="evidence" value="ECO:0007669"/>
    <property type="project" value="InterPro"/>
</dbReference>
<dbReference type="RefSeq" id="WP_183305785.1">
    <property type="nucleotide sequence ID" value="NZ_JACIEP010000002.1"/>
</dbReference>
<dbReference type="EMBL" id="JACIEP010000002">
    <property type="protein sequence ID" value="MBB4034844.1"/>
    <property type="molecule type" value="Genomic_DNA"/>
</dbReference>
<dbReference type="AlphaFoldDB" id="A0A840CMU8"/>
<dbReference type="Pfam" id="PF06580">
    <property type="entry name" value="His_kinase"/>
    <property type="match status" value="1"/>
</dbReference>
<dbReference type="GO" id="GO:0000155">
    <property type="term" value="F:phosphorelay sensor kinase activity"/>
    <property type="evidence" value="ECO:0007669"/>
    <property type="project" value="InterPro"/>
</dbReference>
<gene>
    <name evidence="3" type="ORF">GGR21_000731</name>
</gene>
<protein>
    <submittedName>
        <fullName evidence="3">Sensor histidine kinase YesM</fullName>
    </submittedName>
</protein>
<keyword evidence="1" id="KW-1133">Transmembrane helix</keyword>
<keyword evidence="1" id="KW-0812">Transmembrane</keyword>
<comment type="caution">
    <text evidence="3">The sequence shown here is derived from an EMBL/GenBank/DDBJ whole genome shotgun (WGS) entry which is preliminary data.</text>
</comment>
<dbReference type="InterPro" id="IPR010559">
    <property type="entry name" value="Sig_transdc_His_kin_internal"/>
</dbReference>
<dbReference type="Proteomes" id="UP000555103">
    <property type="component" value="Unassembled WGS sequence"/>
</dbReference>
<keyword evidence="3" id="KW-0418">Kinase</keyword>
<evidence type="ECO:0000256" key="1">
    <source>
        <dbReference type="SAM" id="Phobius"/>
    </source>
</evidence>
<feature type="domain" description="Signal transduction histidine kinase internal region" evidence="2">
    <location>
        <begin position="157"/>
        <end position="236"/>
    </location>
</feature>
<dbReference type="PANTHER" id="PTHR34220">
    <property type="entry name" value="SENSOR HISTIDINE KINASE YPDA"/>
    <property type="match status" value="1"/>
</dbReference>
<evidence type="ECO:0000259" key="2">
    <source>
        <dbReference type="Pfam" id="PF06580"/>
    </source>
</evidence>
<organism evidence="3 4">
    <name type="scientific">Dysgonomonas hofstadii</name>
    <dbReference type="NCBI Taxonomy" id="637886"/>
    <lineage>
        <taxon>Bacteria</taxon>
        <taxon>Pseudomonadati</taxon>
        <taxon>Bacteroidota</taxon>
        <taxon>Bacteroidia</taxon>
        <taxon>Bacteroidales</taxon>
        <taxon>Dysgonomonadaceae</taxon>
        <taxon>Dysgonomonas</taxon>
    </lineage>
</organism>
<keyword evidence="1" id="KW-0472">Membrane</keyword>
<proteinExistence type="predicted"/>
<dbReference type="InterPro" id="IPR050640">
    <property type="entry name" value="Bact_2-comp_sensor_kinase"/>
</dbReference>
<name>A0A840CMU8_9BACT</name>
<keyword evidence="4" id="KW-1185">Reference proteome</keyword>
<reference evidence="3 4" key="1">
    <citation type="submission" date="2020-08" db="EMBL/GenBank/DDBJ databases">
        <title>Genomic Encyclopedia of Type Strains, Phase IV (KMG-IV): sequencing the most valuable type-strain genomes for metagenomic binning, comparative biology and taxonomic classification.</title>
        <authorList>
            <person name="Goeker M."/>
        </authorList>
    </citation>
    <scope>NUCLEOTIDE SEQUENCE [LARGE SCALE GENOMIC DNA]</scope>
    <source>
        <strain evidence="3 4">DSM 104969</strain>
    </source>
</reference>
<feature type="transmembrane region" description="Helical" evidence="1">
    <location>
        <begin position="50"/>
        <end position="71"/>
    </location>
</feature>
<keyword evidence="3" id="KW-0808">Transferase</keyword>
<feature type="transmembrane region" description="Helical" evidence="1">
    <location>
        <begin position="12"/>
        <end position="30"/>
    </location>
</feature>
<sequence length="339" mass="39497">MEIKLLTKYTTAKLLLISVISAVFIVYPNIACLPWELDFIKGTERIYHLAFFGFRYVFFSALIFALIKVNLDKFSTQSFNKRFLYTAIISAVAYGILVAITFTFYPKASHFGSILVFQFFVVCFLSTFVGHIYLMYNVQRKKEQEIERLKVENLQSRYDALMNQINPHFFFNSLNGLTALIRKKNDENTLTYVNKMSDVFRYILQSDKKGFVTLEEELEFVQAFRYMMEVRFANKLQFNVDVDSKMLCSKLPVLSILPLIENVVVHNTIDSEHKMVVTIRLNERKELVVSNPKYPKLAPAETNGTGLVNLNNRFSLLMDKQIRIEDKEDVFYVYLPLIS</sequence>